<dbReference type="InterPro" id="IPR004839">
    <property type="entry name" value="Aminotransferase_I/II_large"/>
</dbReference>
<dbReference type="GO" id="GO:0003677">
    <property type="term" value="F:DNA binding"/>
    <property type="evidence" value="ECO:0007669"/>
    <property type="project" value="UniProtKB-KW"/>
</dbReference>
<dbReference type="SUPFAM" id="SSF53383">
    <property type="entry name" value="PLP-dependent transferases"/>
    <property type="match status" value="1"/>
</dbReference>
<feature type="domain" description="HTH gntR-type" evidence="6">
    <location>
        <begin position="23"/>
        <end position="91"/>
    </location>
</feature>
<dbReference type="SUPFAM" id="SSF46785">
    <property type="entry name" value="Winged helix' DNA-binding domain"/>
    <property type="match status" value="1"/>
</dbReference>
<keyword evidence="3" id="KW-0805">Transcription regulation</keyword>
<dbReference type="SMART" id="SM00345">
    <property type="entry name" value="HTH_GNTR"/>
    <property type="match status" value="1"/>
</dbReference>
<dbReference type="PRINTS" id="PR00035">
    <property type="entry name" value="HTHGNTR"/>
</dbReference>
<dbReference type="RefSeq" id="WP_121256881.1">
    <property type="nucleotide sequence ID" value="NZ_RBIL01000002.1"/>
</dbReference>
<dbReference type="PANTHER" id="PTHR46577:SF1">
    <property type="entry name" value="HTH-TYPE TRANSCRIPTIONAL REGULATORY PROTEIN GABR"/>
    <property type="match status" value="1"/>
</dbReference>
<dbReference type="Gene3D" id="1.10.10.10">
    <property type="entry name" value="Winged helix-like DNA-binding domain superfamily/Winged helix DNA-binding domain"/>
    <property type="match status" value="1"/>
</dbReference>
<comment type="similarity">
    <text evidence="1">In the C-terminal section; belongs to the class-I pyridoxal-phosphate-dependent aminotransferase family.</text>
</comment>
<dbReference type="InterPro" id="IPR051446">
    <property type="entry name" value="HTH_trans_reg/aminotransferase"/>
</dbReference>
<evidence type="ECO:0000256" key="2">
    <source>
        <dbReference type="ARBA" id="ARBA00022898"/>
    </source>
</evidence>
<dbReference type="OrthoDB" id="199743at2"/>
<evidence type="ECO:0000256" key="5">
    <source>
        <dbReference type="ARBA" id="ARBA00023163"/>
    </source>
</evidence>
<dbReference type="GO" id="GO:0003700">
    <property type="term" value="F:DNA-binding transcription factor activity"/>
    <property type="evidence" value="ECO:0007669"/>
    <property type="project" value="InterPro"/>
</dbReference>
<dbReference type="InterPro" id="IPR000524">
    <property type="entry name" value="Tscrpt_reg_HTH_GntR"/>
</dbReference>
<dbReference type="CDD" id="cd07377">
    <property type="entry name" value="WHTH_GntR"/>
    <property type="match status" value="1"/>
</dbReference>
<dbReference type="AlphaFoldDB" id="A0A660L1L2"/>
<dbReference type="GO" id="GO:0030170">
    <property type="term" value="F:pyridoxal phosphate binding"/>
    <property type="evidence" value="ECO:0007669"/>
    <property type="project" value="InterPro"/>
</dbReference>
<accession>A0A660L1L2</accession>
<keyword evidence="8" id="KW-1185">Reference proteome</keyword>
<organism evidence="7 8">
    <name type="scientific">Solirubrobacter pauli</name>
    <dbReference type="NCBI Taxonomy" id="166793"/>
    <lineage>
        <taxon>Bacteria</taxon>
        <taxon>Bacillati</taxon>
        <taxon>Actinomycetota</taxon>
        <taxon>Thermoleophilia</taxon>
        <taxon>Solirubrobacterales</taxon>
        <taxon>Solirubrobacteraceae</taxon>
        <taxon>Solirubrobacter</taxon>
    </lineage>
</organism>
<dbReference type="Pfam" id="PF00155">
    <property type="entry name" value="Aminotran_1_2"/>
    <property type="match status" value="1"/>
</dbReference>
<dbReference type="InterPro" id="IPR036388">
    <property type="entry name" value="WH-like_DNA-bd_sf"/>
</dbReference>
<dbReference type="CDD" id="cd00609">
    <property type="entry name" value="AAT_like"/>
    <property type="match status" value="1"/>
</dbReference>
<keyword evidence="2" id="KW-0663">Pyridoxal phosphate</keyword>
<name>A0A660L1L2_9ACTN</name>
<evidence type="ECO:0000256" key="3">
    <source>
        <dbReference type="ARBA" id="ARBA00023015"/>
    </source>
</evidence>
<dbReference type="Gene3D" id="3.90.1150.10">
    <property type="entry name" value="Aspartate Aminotransferase, domain 1"/>
    <property type="match status" value="1"/>
</dbReference>
<keyword evidence="5" id="KW-0804">Transcription</keyword>
<evidence type="ECO:0000313" key="8">
    <source>
        <dbReference type="Proteomes" id="UP000278962"/>
    </source>
</evidence>
<dbReference type="Pfam" id="PF00392">
    <property type="entry name" value="GntR"/>
    <property type="match status" value="1"/>
</dbReference>
<dbReference type="PROSITE" id="PS50949">
    <property type="entry name" value="HTH_GNTR"/>
    <property type="match status" value="1"/>
</dbReference>
<sequence length="480" mass="50484">MTSDRGLSGPHLARLLGEWRSGGAAYAALARAIRLLVLDGRLPLRTRLPGERELAEALGVSRTTATAAYSALRDEGFLASRRGSGSWTRLPADPGLAATPAPVGDDVIDLSCAATAAPEGDLHRALAAATAELPRHLPGPGYDPAGLPVLREAIAAHLTRLGEPTTPDQVLVTAGALHALTLLLRVLSGPGDRVLVEHPTYAAALDAVRASGARPVPVPMLDGGWDLEMFAATIRQAAPGLAYVIADHQNPTGASMPQADRERLVSLARATRTPLVVDEAIVGLHLDHPPERSVAALDEPGETVITIGSMSKTFWAGLRIGWVRANPSLIQRLATARAALDIGSPVLEQLMAVELLSRADSILARQREAALLRRAALVDALRTELPTWRFSLPAGGLCLWVELDEPRSTALAALADRHGVRLGAGPRFGVDGAFERYIRLPYSLPEDVLRDVVRRLALAWEGVVSGGGAAGAAAVPALVA</sequence>
<keyword evidence="4 7" id="KW-0238">DNA-binding</keyword>
<evidence type="ECO:0000259" key="6">
    <source>
        <dbReference type="PROSITE" id="PS50949"/>
    </source>
</evidence>
<comment type="caution">
    <text evidence="7">The sequence shown here is derived from an EMBL/GenBank/DDBJ whole genome shotgun (WGS) entry which is preliminary data.</text>
</comment>
<gene>
    <name evidence="7" type="ORF">C8N24_5913</name>
</gene>
<dbReference type="Gene3D" id="3.40.640.10">
    <property type="entry name" value="Type I PLP-dependent aspartate aminotransferase-like (Major domain)"/>
    <property type="match status" value="1"/>
</dbReference>
<dbReference type="InterPro" id="IPR015422">
    <property type="entry name" value="PyrdxlP-dep_Trfase_small"/>
</dbReference>
<evidence type="ECO:0000313" key="7">
    <source>
        <dbReference type="EMBL" id="RKQ87881.1"/>
    </source>
</evidence>
<dbReference type="EMBL" id="RBIL01000002">
    <property type="protein sequence ID" value="RKQ87881.1"/>
    <property type="molecule type" value="Genomic_DNA"/>
</dbReference>
<dbReference type="Proteomes" id="UP000278962">
    <property type="component" value="Unassembled WGS sequence"/>
</dbReference>
<evidence type="ECO:0000256" key="1">
    <source>
        <dbReference type="ARBA" id="ARBA00005384"/>
    </source>
</evidence>
<dbReference type="PANTHER" id="PTHR46577">
    <property type="entry name" value="HTH-TYPE TRANSCRIPTIONAL REGULATORY PROTEIN GABR"/>
    <property type="match status" value="1"/>
</dbReference>
<evidence type="ECO:0000256" key="4">
    <source>
        <dbReference type="ARBA" id="ARBA00023125"/>
    </source>
</evidence>
<reference evidence="7 8" key="1">
    <citation type="submission" date="2018-10" db="EMBL/GenBank/DDBJ databases">
        <title>Genomic Encyclopedia of Archaeal and Bacterial Type Strains, Phase II (KMG-II): from individual species to whole genera.</title>
        <authorList>
            <person name="Goeker M."/>
        </authorList>
    </citation>
    <scope>NUCLEOTIDE SEQUENCE [LARGE SCALE GENOMIC DNA]</scope>
    <source>
        <strain evidence="7 8">DSM 14954</strain>
    </source>
</reference>
<protein>
    <submittedName>
        <fullName evidence="7">DNA-binding transcriptional MocR family regulator</fullName>
    </submittedName>
</protein>
<dbReference type="InterPro" id="IPR015421">
    <property type="entry name" value="PyrdxlP-dep_Trfase_major"/>
</dbReference>
<dbReference type="InterPro" id="IPR015424">
    <property type="entry name" value="PyrdxlP-dep_Trfase"/>
</dbReference>
<dbReference type="InterPro" id="IPR036390">
    <property type="entry name" value="WH_DNA-bd_sf"/>
</dbReference>
<proteinExistence type="inferred from homology"/>